<accession>A0A9W6KIK0</accession>
<evidence type="ECO:0000313" key="5">
    <source>
        <dbReference type="Proteomes" id="UP001143480"/>
    </source>
</evidence>
<proteinExistence type="predicted"/>
<dbReference type="InterPro" id="IPR010610">
    <property type="entry name" value="EryCIII-like_C"/>
</dbReference>
<dbReference type="InterPro" id="IPR048284">
    <property type="entry name" value="EryCIII-like_N"/>
</dbReference>
<comment type="caution">
    <text evidence="4">The sequence shown here is derived from an EMBL/GenBank/DDBJ whole genome shotgun (WGS) entry which is preliminary data.</text>
</comment>
<feature type="domain" description="Erythromycin biosynthesis protein CIII-like N-terminal" evidence="3">
    <location>
        <begin position="82"/>
        <end position="137"/>
    </location>
</feature>
<dbReference type="Pfam" id="PF21036">
    <property type="entry name" value="EryCIII-like_N"/>
    <property type="match status" value="1"/>
</dbReference>
<keyword evidence="1 4" id="KW-0808">Transferase</keyword>
<feature type="domain" description="Erythromycin biosynthesis protein CIII-like C-terminal" evidence="2">
    <location>
        <begin position="233"/>
        <end position="352"/>
    </location>
</feature>
<dbReference type="Proteomes" id="UP001143480">
    <property type="component" value="Unassembled WGS sequence"/>
</dbReference>
<evidence type="ECO:0000259" key="2">
    <source>
        <dbReference type="Pfam" id="PF06722"/>
    </source>
</evidence>
<dbReference type="SUPFAM" id="SSF53756">
    <property type="entry name" value="UDP-Glycosyltransferase/glycogen phosphorylase"/>
    <property type="match status" value="1"/>
</dbReference>
<dbReference type="Gene3D" id="3.40.50.2000">
    <property type="entry name" value="Glycogen Phosphorylase B"/>
    <property type="match status" value="2"/>
</dbReference>
<dbReference type="RefSeq" id="WP_261960625.1">
    <property type="nucleotide sequence ID" value="NZ_BAAAXA010000001.1"/>
</dbReference>
<protein>
    <submittedName>
        <fullName evidence="4">Glycosyl transferase</fullName>
    </submittedName>
</protein>
<evidence type="ECO:0000259" key="3">
    <source>
        <dbReference type="Pfam" id="PF21036"/>
    </source>
</evidence>
<dbReference type="Pfam" id="PF06722">
    <property type="entry name" value="EryCIII-like_C"/>
    <property type="match status" value="1"/>
</dbReference>
<keyword evidence="5" id="KW-1185">Reference proteome</keyword>
<sequence>MRILFSACPLSGHVTTILPLAVAAVDGGHEVVIATGSGVTADASRLGVPTWPVGVPAATLPRGGTAAERAAFFASTALRRTTDLLPKAEAWRPDLIVSDTAEVAGAVAAAATGARHVVHGLGIMPPMVLWNAYALHLDGLLARWGLPTAVDAARDVTYLDVCPPALRRSGERIWQNTLDLRPTTVSRDTPPPSLTSLPYSTTVLARPTARADAAAILSAVRSQPVNLLLQAESSHFGPQPANVLIAPHFPDAAVLPRCAALISTGGPGVILQALAYGLPQLILSQETTDPAGDITHAGAALTINTSTPAATEQAVQQHLPRLLEDPDFASAAAWIQVEIAAMPTPEAMVRTLTTEGIPALR</sequence>
<evidence type="ECO:0000256" key="1">
    <source>
        <dbReference type="ARBA" id="ARBA00022679"/>
    </source>
</evidence>
<gene>
    <name evidence="4" type="ORF">GCM10017581_044890</name>
</gene>
<reference evidence="4" key="1">
    <citation type="journal article" date="2014" name="Int. J. Syst. Evol. Microbiol.">
        <title>Complete genome sequence of Corynebacterium casei LMG S-19264T (=DSM 44701T), isolated from a smear-ripened cheese.</title>
        <authorList>
            <consortium name="US DOE Joint Genome Institute (JGI-PGF)"/>
            <person name="Walter F."/>
            <person name="Albersmeier A."/>
            <person name="Kalinowski J."/>
            <person name="Ruckert C."/>
        </authorList>
    </citation>
    <scope>NUCLEOTIDE SEQUENCE</scope>
    <source>
        <strain evidence="4">VKM Ac-1321</strain>
    </source>
</reference>
<evidence type="ECO:0000313" key="4">
    <source>
        <dbReference type="EMBL" id="GLL02747.1"/>
    </source>
</evidence>
<reference evidence="4" key="2">
    <citation type="submission" date="2023-01" db="EMBL/GenBank/DDBJ databases">
        <authorList>
            <person name="Sun Q."/>
            <person name="Evtushenko L."/>
        </authorList>
    </citation>
    <scope>NUCLEOTIDE SEQUENCE</scope>
    <source>
        <strain evidence="4">VKM Ac-1321</strain>
    </source>
</reference>
<organism evidence="4 5">
    <name type="scientific">Dactylosporangium matsuzakiense</name>
    <dbReference type="NCBI Taxonomy" id="53360"/>
    <lineage>
        <taxon>Bacteria</taxon>
        <taxon>Bacillati</taxon>
        <taxon>Actinomycetota</taxon>
        <taxon>Actinomycetes</taxon>
        <taxon>Micromonosporales</taxon>
        <taxon>Micromonosporaceae</taxon>
        <taxon>Dactylosporangium</taxon>
    </lineage>
</organism>
<dbReference type="AlphaFoldDB" id="A0A9W6KIK0"/>
<dbReference type="EMBL" id="BSFP01000025">
    <property type="protein sequence ID" value="GLL02747.1"/>
    <property type="molecule type" value="Genomic_DNA"/>
</dbReference>
<name>A0A9W6KIK0_9ACTN</name>
<dbReference type="GO" id="GO:0016757">
    <property type="term" value="F:glycosyltransferase activity"/>
    <property type="evidence" value="ECO:0007669"/>
    <property type="project" value="UniProtKB-ARBA"/>
</dbReference>